<evidence type="ECO:0000259" key="3">
    <source>
        <dbReference type="PROSITE" id="PS50102"/>
    </source>
</evidence>
<name>A0A1J4JPL0_9EUKA</name>
<reference evidence="4" key="1">
    <citation type="submission" date="2016-10" db="EMBL/GenBank/DDBJ databases">
        <authorList>
            <person name="Benchimol M."/>
            <person name="Almeida L.G."/>
            <person name="Vasconcelos A.T."/>
            <person name="Perreira-Neves A."/>
            <person name="Rosa I.A."/>
            <person name="Tasca T."/>
            <person name="Bogo M.R."/>
            <person name="de Souza W."/>
        </authorList>
    </citation>
    <scope>NUCLEOTIDE SEQUENCE [LARGE SCALE GENOMIC DNA]</scope>
    <source>
        <strain evidence="4">K</strain>
    </source>
</reference>
<organism evidence="4 5">
    <name type="scientific">Tritrichomonas foetus</name>
    <dbReference type="NCBI Taxonomy" id="1144522"/>
    <lineage>
        <taxon>Eukaryota</taxon>
        <taxon>Metamonada</taxon>
        <taxon>Parabasalia</taxon>
        <taxon>Tritrichomonadida</taxon>
        <taxon>Tritrichomonadidae</taxon>
        <taxon>Tritrichomonas</taxon>
    </lineage>
</organism>
<dbReference type="OrthoDB" id="10483040at2759"/>
<dbReference type="GO" id="GO:0003723">
    <property type="term" value="F:RNA binding"/>
    <property type="evidence" value="ECO:0007669"/>
    <property type="project" value="UniProtKB-UniRule"/>
</dbReference>
<dbReference type="SUPFAM" id="SSF54928">
    <property type="entry name" value="RNA-binding domain, RBD"/>
    <property type="match status" value="1"/>
</dbReference>
<dbReference type="InterPro" id="IPR012677">
    <property type="entry name" value="Nucleotide-bd_a/b_plait_sf"/>
</dbReference>
<evidence type="ECO:0000256" key="2">
    <source>
        <dbReference type="SAM" id="MobiDB-lite"/>
    </source>
</evidence>
<evidence type="ECO:0000313" key="5">
    <source>
        <dbReference type="Proteomes" id="UP000179807"/>
    </source>
</evidence>
<feature type="compositionally biased region" description="Polar residues" evidence="2">
    <location>
        <begin position="209"/>
        <end position="219"/>
    </location>
</feature>
<dbReference type="Gene3D" id="3.30.70.330">
    <property type="match status" value="1"/>
</dbReference>
<dbReference type="AlphaFoldDB" id="A0A1J4JPL0"/>
<keyword evidence="1" id="KW-0694">RNA-binding</keyword>
<evidence type="ECO:0000313" key="4">
    <source>
        <dbReference type="EMBL" id="OHT00963.1"/>
    </source>
</evidence>
<dbReference type="InterPro" id="IPR000504">
    <property type="entry name" value="RRM_dom"/>
</dbReference>
<gene>
    <name evidence="4" type="ORF">TRFO_32177</name>
</gene>
<feature type="region of interest" description="Disordered" evidence="2">
    <location>
        <begin position="187"/>
        <end position="219"/>
    </location>
</feature>
<sequence>MENLKSFELPYPASNATHTIFYKMESALEIKIYNLPLAATNDDLKDQLTDVFSLFGHIEEVSIGKDIALIKFQTEKGLQRAISQKKKHSRDIPEAVKGQFGVERYINKYRQIHPPLETLERVSSEYIAQFEEKEREAQMATGTRKVVKLTEAEQREMIEKYQQKAKQMQSPDFYGFQQNNKPNLATELLSNEITPRHLKKMPKEKKKPQTNQESQAENK</sequence>
<dbReference type="InterPro" id="IPR035979">
    <property type="entry name" value="RBD_domain_sf"/>
</dbReference>
<dbReference type="VEuPathDB" id="TrichDB:TRFO_32177"/>
<protein>
    <recommendedName>
        <fullName evidence="3">RRM domain-containing protein</fullName>
    </recommendedName>
</protein>
<dbReference type="RefSeq" id="XP_068354099.1">
    <property type="nucleotide sequence ID" value="XM_068508358.1"/>
</dbReference>
<dbReference type="PROSITE" id="PS50102">
    <property type="entry name" value="RRM"/>
    <property type="match status" value="1"/>
</dbReference>
<proteinExistence type="predicted"/>
<dbReference type="Proteomes" id="UP000179807">
    <property type="component" value="Unassembled WGS sequence"/>
</dbReference>
<comment type="caution">
    <text evidence="4">The sequence shown here is derived from an EMBL/GenBank/DDBJ whole genome shotgun (WGS) entry which is preliminary data.</text>
</comment>
<feature type="domain" description="RRM" evidence="3">
    <location>
        <begin position="28"/>
        <end position="99"/>
    </location>
</feature>
<evidence type="ECO:0000256" key="1">
    <source>
        <dbReference type="PROSITE-ProRule" id="PRU00176"/>
    </source>
</evidence>
<dbReference type="GeneID" id="94843062"/>
<accession>A0A1J4JPL0</accession>
<dbReference type="Pfam" id="PF00076">
    <property type="entry name" value="RRM_1"/>
    <property type="match status" value="1"/>
</dbReference>
<feature type="compositionally biased region" description="Basic residues" evidence="2">
    <location>
        <begin position="196"/>
        <end position="208"/>
    </location>
</feature>
<dbReference type="EMBL" id="MLAK01000929">
    <property type="protein sequence ID" value="OHT00963.1"/>
    <property type="molecule type" value="Genomic_DNA"/>
</dbReference>
<keyword evidence="5" id="KW-1185">Reference proteome</keyword>
<dbReference type="CDD" id="cd00590">
    <property type="entry name" value="RRM_SF"/>
    <property type="match status" value="1"/>
</dbReference>